<dbReference type="PROSITE" id="PS51819">
    <property type="entry name" value="VOC"/>
    <property type="match status" value="1"/>
</dbReference>
<feature type="domain" description="VOC" evidence="2">
    <location>
        <begin position="12"/>
        <end position="160"/>
    </location>
</feature>
<evidence type="ECO:0000259" key="2">
    <source>
        <dbReference type="PROSITE" id="PS51819"/>
    </source>
</evidence>
<evidence type="ECO:0000313" key="3">
    <source>
        <dbReference type="EMBL" id="MXN17471.1"/>
    </source>
</evidence>
<accession>A0A6L7G059</accession>
<protein>
    <recommendedName>
        <fullName evidence="2">VOC domain-containing protein</fullName>
    </recommendedName>
</protein>
<dbReference type="PANTHER" id="PTHR43048">
    <property type="entry name" value="METHYLMALONYL-COA EPIMERASE"/>
    <property type="match status" value="1"/>
</dbReference>
<keyword evidence="1" id="KW-0479">Metal-binding</keyword>
<dbReference type="InterPro" id="IPR037523">
    <property type="entry name" value="VOC_core"/>
</dbReference>
<evidence type="ECO:0000256" key="1">
    <source>
        <dbReference type="ARBA" id="ARBA00022723"/>
    </source>
</evidence>
<dbReference type="SUPFAM" id="SSF54593">
    <property type="entry name" value="Glyoxalase/Bleomycin resistance protein/Dihydroxybiphenyl dioxygenase"/>
    <property type="match status" value="1"/>
</dbReference>
<dbReference type="Proteomes" id="UP000477911">
    <property type="component" value="Unassembled WGS sequence"/>
</dbReference>
<dbReference type="InterPro" id="IPR051785">
    <property type="entry name" value="MMCE/EMCE_epimerase"/>
</dbReference>
<comment type="caution">
    <text evidence="3">The sequence shown here is derived from an EMBL/GenBank/DDBJ whole genome shotgun (WGS) entry which is preliminary data.</text>
</comment>
<name>A0A6L7G059_9RHOB</name>
<dbReference type="GO" id="GO:0046491">
    <property type="term" value="P:L-methylmalonyl-CoA metabolic process"/>
    <property type="evidence" value="ECO:0007669"/>
    <property type="project" value="TreeGrafter"/>
</dbReference>
<dbReference type="Gene3D" id="3.10.180.10">
    <property type="entry name" value="2,3-Dihydroxybiphenyl 1,2-Dioxygenase, domain 1"/>
    <property type="match status" value="1"/>
</dbReference>
<dbReference type="GO" id="GO:0004493">
    <property type="term" value="F:methylmalonyl-CoA epimerase activity"/>
    <property type="evidence" value="ECO:0007669"/>
    <property type="project" value="TreeGrafter"/>
</dbReference>
<dbReference type="Pfam" id="PF13669">
    <property type="entry name" value="Glyoxalase_4"/>
    <property type="match status" value="1"/>
</dbReference>
<dbReference type="GO" id="GO:0046872">
    <property type="term" value="F:metal ion binding"/>
    <property type="evidence" value="ECO:0007669"/>
    <property type="project" value="UniProtKB-KW"/>
</dbReference>
<reference evidence="3 4" key="1">
    <citation type="submission" date="2019-12" db="EMBL/GenBank/DDBJ databases">
        <authorList>
            <person name="Li M."/>
        </authorList>
    </citation>
    <scope>NUCLEOTIDE SEQUENCE [LARGE SCALE GENOMIC DNA]</scope>
    <source>
        <strain evidence="3 4">GBMRC 2024</strain>
    </source>
</reference>
<keyword evidence="4" id="KW-1185">Reference proteome</keyword>
<sequence length="179" mass="19523">MALDRTANPFLGLEHVGVVVPDIRQAETFFEEAFGATVLFRAATPEGPSIPGEKMHPINGLAEGSAMRAVTMLRLGNSAQVELFEISHPGREDQPRFEDMGPQHFSVYCSDMEAAAERLEAAGATLLDGPVAGMGPEEGKGNASRFCRTPWGLLLEFAHMPSAMQYDPEATQTRWYPSR</sequence>
<gene>
    <name evidence="3" type="ORF">GR170_06470</name>
</gene>
<dbReference type="InterPro" id="IPR029068">
    <property type="entry name" value="Glyas_Bleomycin-R_OHBP_Dase"/>
</dbReference>
<organism evidence="3 4">
    <name type="scientific">Pseudooceanicola albus</name>
    <dbReference type="NCBI Taxonomy" id="2692189"/>
    <lineage>
        <taxon>Bacteria</taxon>
        <taxon>Pseudomonadati</taxon>
        <taxon>Pseudomonadota</taxon>
        <taxon>Alphaproteobacteria</taxon>
        <taxon>Rhodobacterales</taxon>
        <taxon>Paracoccaceae</taxon>
        <taxon>Pseudooceanicola</taxon>
    </lineage>
</organism>
<evidence type="ECO:0000313" key="4">
    <source>
        <dbReference type="Proteomes" id="UP000477911"/>
    </source>
</evidence>
<dbReference type="RefSeq" id="WP_160892821.1">
    <property type="nucleotide sequence ID" value="NZ_WUMU01000004.1"/>
</dbReference>
<dbReference type="AlphaFoldDB" id="A0A6L7G059"/>
<proteinExistence type="predicted"/>
<dbReference type="PANTHER" id="PTHR43048:SF6">
    <property type="entry name" value="BLR8189 PROTEIN"/>
    <property type="match status" value="1"/>
</dbReference>
<dbReference type="EMBL" id="WUMU01000004">
    <property type="protein sequence ID" value="MXN17471.1"/>
    <property type="molecule type" value="Genomic_DNA"/>
</dbReference>